<dbReference type="GO" id="GO:0047732">
    <property type="term" value="F:CDP-abequose epimerase activity"/>
    <property type="evidence" value="ECO:0007669"/>
    <property type="project" value="UniProtKB-EC"/>
</dbReference>
<proteinExistence type="inferred from homology"/>
<feature type="domain" description="NAD-dependent epimerase/dehydratase" evidence="2">
    <location>
        <begin position="4"/>
        <end position="272"/>
    </location>
</feature>
<dbReference type="InterPro" id="IPR001509">
    <property type="entry name" value="Epimerase_deHydtase"/>
</dbReference>
<comment type="caution">
    <text evidence="3">The sequence shown here is derived from an EMBL/GenBank/DDBJ whole genome shotgun (WGS) entry which is preliminary data.</text>
</comment>
<organism evidence="3 4">
    <name type="scientific">Armatimonas rosea</name>
    <dbReference type="NCBI Taxonomy" id="685828"/>
    <lineage>
        <taxon>Bacteria</taxon>
        <taxon>Bacillati</taxon>
        <taxon>Armatimonadota</taxon>
        <taxon>Armatimonadia</taxon>
        <taxon>Armatimonadales</taxon>
        <taxon>Armatimonadaceae</taxon>
        <taxon>Armatimonas</taxon>
    </lineage>
</organism>
<protein>
    <submittedName>
        <fullName evidence="3">CDP-paratose 2-epimerase</fullName>
        <ecNumber evidence="3">5.1.3.10</ecNumber>
    </submittedName>
</protein>
<dbReference type="AlphaFoldDB" id="A0A7W9ST07"/>
<sequence>MRLLITGGAGFVGSRLALAFRRDFPECEIVVLDNLRRRGAEVNLPLFQRHGIQFFHGDIRCEADLMDLPGNFDLFIEASAEPSVHAGTDGSPAYVLQTNLVGTINCLELARKRCGGMVFLSTSRVYSIAPLREIVLDEAPTRFEIAQAQTLPGVSPKGIAESFPVDQPRSLYGATKLASELLIQEYAASLGLNAVINRCGVLAGPGQFGKVDQGVFTLWVANHHFGRPLRYTGFGGEGKQVRDLLHPEDLYDLIRLEHANIEALSGTTFNAGGGREVSTSLQELTTLCQEATGREIPLGTDLTTASVDIPLYVSDSSKVQARLGWQPQRSVKDIVGGIAAWLRENEDALRPLFAP</sequence>
<accession>A0A7W9ST07</accession>
<dbReference type="PANTHER" id="PTHR43000">
    <property type="entry name" value="DTDP-D-GLUCOSE 4,6-DEHYDRATASE-RELATED"/>
    <property type="match status" value="1"/>
</dbReference>
<evidence type="ECO:0000313" key="3">
    <source>
        <dbReference type="EMBL" id="MBB6051850.1"/>
    </source>
</evidence>
<evidence type="ECO:0000259" key="2">
    <source>
        <dbReference type="Pfam" id="PF01370"/>
    </source>
</evidence>
<dbReference type="Proteomes" id="UP000520814">
    <property type="component" value="Unassembled WGS sequence"/>
</dbReference>
<dbReference type="Pfam" id="PF01370">
    <property type="entry name" value="Epimerase"/>
    <property type="match status" value="1"/>
</dbReference>
<dbReference type="Gene3D" id="3.40.50.720">
    <property type="entry name" value="NAD(P)-binding Rossmann-like Domain"/>
    <property type="match status" value="1"/>
</dbReference>
<dbReference type="SUPFAM" id="SSF51735">
    <property type="entry name" value="NAD(P)-binding Rossmann-fold domains"/>
    <property type="match status" value="1"/>
</dbReference>
<dbReference type="InterPro" id="IPR036291">
    <property type="entry name" value="NAD(P)-bd_dom_sf"/>
</dbReference>
<keyword evidence="4" id="KW-1185">Reference proteome</keyword>
<evidence type="ECO:0000313" key="4">
    <source>
        <dbReference type="Proteomes" id="UP000520814"/>
    </source>
</evidence>
<comment type="similarity">
    <text evidence="1">Belongs to the NAD(P)-dependent epimerase/dehydratase family.</text>
</comment>
<reference evidence="3 4" key="1">
    <citation type="submission" date="2020-08" db="EMBL/GenBank/DDBJ databases">
        <title>Genomic Encyclopedia of Type Strains, Phase IV (KMG-IV): sequencing the most valuable type-strain genomes for metagenomic binning, comparative biology and taxonomic classification.</title>
        <authorList>
            <person name="Goeker M."/>
        </authorList>
    </citation>
    <scope>NUCLEOTIDE SEQUENCE [LARGE SCALE GENOMIC DNA]</scope>
    <source>
        <strain evidence="3 4">DSM 23562</strain>
    </source>
</reference>
<dbReference type="RefSeq" id="WP_184199700.1">
    <property type="nucleotide sequence ID" value="NZ_JACHGW010000003.1"/>
</dbReference>
<dbReference type="EMBL" id="JACHGW010000003">
    <property type="protein sequence ID" value="MBB6051850.1"/>
    <property type="molecule type" value="Genomic_DNA"/>
</dbReference>
<name>A0A7W9ST07_ARMRO</name>
<keyword evidence="3" id="KW-0413">Isomerase</keyword>
<gene>
    <name evidence="3" type="ORF">HNQ39_003660</name>
</gene>
<evidence type="ECO:0000256" key="1">
    <source>
        <dbReference type="ARBA" id="ARBA00007637"/>
    </source>
</evidence>
<dbReference type="EC" id="5.1.3.10" evidence="3"/>